<dbReference type="Gene3D" id="3.40.50.720">
    <property type="entry name" value="NAD(P)-binding Rossmann-like Domain"/>
    <property type="match status" value="1"/>
</dbReference>
<dbReference type="InterPro" id="IPR001509">
    <property type="entry name" value="Epimerase_deHydtase"/>
</dbReference>
<gene>
    <name evidence="2" type="ORF">H8D96_12385</name>
</gene>
<dbReference type="PRINTS" id="PR01713">
    <property type="entry name" value="NUCEPIMERASE"/>
</dbReference>
<reference evidence="2 3" key="1">
    <citation type="submission" date="2020-08" db="EMBL/GenBank/DDBJ databases">
        <title>Bridging the membrane lipid divide: bacteria of the FCB group superphylum have the potential to synthesize archaeal ether lipids.</title>
        <authorList>
            <person name="Villanueva L."/>
            <person name="Von Meijenfeldt F.A.B."/>
            <person name="Westbye A.B."/>
            <person name="Yadav S."/>
            <person name="Hopmans E.C."/>
            <person name="Dutilh B.E."/>
            <person name="Sinninghe Damste J.S."/>
        </authorList>
    </citation>
    <scope>NUCLEOTIDE SEQUENCE [LARGE SCALE GENOMIC DNA]</scope>
    <source>
        <strain evidence="2">NIOZ-UU17</strain>
    </source>
</reference>
<organism evidence="2 3">
    <name type="scientific">Candidatus Desulfatibia vada</name>
    <dbReference type="NCBI Taxonomy" id="2841696"/>
    <lineage>
        <taxon>Bacteria</taxon>
        <taxon>Pseudomonadati</taxon>
        <taxon>Thermodesulfobacteriota</taxon>
        <taxon>Desulfobacteria</taxon>
        <taxon>Desulfobacterales</taxon>
        <taxon>Desulfobacterales incertae sedis</taxon>
        <taxon>Candidatus Desulfatibia</taxon>
    </lineage>
</organism>
<evidence type="ECO:0000313" key="2">
    <source>
        <dbReference type="EMBL" id="MBC8432701.1"/>
    </source>
</evidence>
<dbReference type="SUPFAM" id="SSF51735">
    <property type="entry name" value="NAD(P)-binding Rossmann-fold domains"/>
    <property type="match status" value="1"/>
</dbReference>
<dbReference type="InterPro" id="IPR036291">
    <property type="entry name" value="NAD(P)-bd_dom_sf"/>
</dbReference>
<dbReference type="Proteomes" id="UP000605201">
    <property type="component" value="Unassembled WGS sequence"/>
</dbReference>
<dbReference type="EMBL" id="JACNIG010000244">
    <property type="protein sequence ID" value="MBC8432701.1"/>
    <property type="molecule type" value="Genomic_DNA"/>
</dbReference>
<dbReference type="AlphaFoldDB" id="A0A8J6P387"/>
<protein>
    <submittedName>
        <fullName evidence="2">SDR family oxidoreductase</fullName>
    </submittedName>
</protein>
<evidence type="ECO:0000313" key="3">
    <source>
        <dbReference type="Proteomes" id="UP000605201"/>
    </source>
</evidence>
<feature type="domain" description="NAD-dependent epimerase/dehydratase" evidence="1">
    <location>
        <begin position="8"/>
        <end position="244"/>
    </location>
</feature>
<dbReference type="Pfam" id="PF01370">
    <property type="entry name" value="Epimerase"/>
    <property type="match status" value="1"/>
</dbReference>
<comment type="caution">
    <text evidence="2">The sequence shown here is derived from an EMBL/GenBank/DDBJ whole genome shotgun (WGS) entry which is preliminary data.</text>
</comment>
<dbReference type="PANTHER" id="PTHR43245:SF13">
    <property type="entry name" value="UDP-D-APIOSE_UDP-D-XYLOSE SYNTHASE 2"/>
    <property type="match status" value="1"/>
</dbReference>
<accession>A0A8J6P387</accession>
<dbReference type="CDD" id="cd05256">
    <property type="entry name" value="UDP_AE_SDR_e"/>
    <property type="match status" value="1"/>
</dbReference>
<dbReference type="InterPro" id="IPR050177">
    <property type="entry name" value="Lipid_A_modif_metabolic_enz"/>
</dbReference>
<dbReference type="PANTHER" id="PTHR43245">
    <property type="entry name" value="BIFUNCTIONAL POLYMYXIN RESISTANCE PROTEIN ARNA"/>
    <property type="match status" value="1"/>
</dbReference>
<name>A0A8J6P387_9BACT</name>
<proteinExistence type="predicted"/>
<evidence type="ECO:0000259" key="1">
    <source>
        <dbReference type="Pfam" id="PF01370"/>
    </source>
</evidence>
<sequence>MNFKFNKALVTGGAGFIGSHLVDALISEGCEVRVIDDLSTGSLSNIEHIREHITFYQGDIRDQELLMQAAADCDIIFHQAAVVSVPQTVVNPVESATINAMGTLYVLEAARKNNVKRVVIAGSCAVYGDDPELPKHENMNPKPQSPYAVQKLAGELYARLYHDLYKLETVCLRYFNVYGPRQDPSSPYSGVMSIFMTKAAADSTPVIYGDGNQYRDFVYVKDVVRANLLAANAHKAGGKTYNIGTGKAFRINELWEMISKLAGKKIRPEYEPSRPGEIRESVADIDCAKEALGYEPEYSFENGLKETFEYYLSTELIR</sequence>
<dbReference type="Gene3D" id="3.90.25.10">
    <property type="entry name" value="UDP-galactose 4-epimerase, domain 1"/>
    <property type="match status" value="1"/>
</dbReference>